<evidence type="ECO:0000313" key="3">
    <source>
        <dbReference type="EMBL" id="NAS16723.1"/>
    </source>
</evidence>
<accession>A0A6L9EJB5</accession>
<name>A0A6L9EJB5_CLOBU</name>
<feature type="coiled-coil region" evidence="1">
    <location>
        <begin position="167"/>
        <end position="194"/>
    </location>
</feature>
<evidence type="ECO:0000256" key="2">
    <source>
        <dbReference type="SAM" id="MobiDB-lite"/>
    </source>
</evidence>
<dbReference type="EMBL" id="WOFV02000004">
    <property type="protein sequence ID" value="NAS16723.1"/>
    <property type="molecule type" value="Genomic_DNA"/>
</dbReference>
<reference evidence="3 4" key="1">
    <citation type="submission" date="2020-01" db="EMBL/GenBank/DDBJ databases">
        <title>Genome sequence of a 1,3-propanediol producer, Clostridium butyricum S3.</title>
        <authorList>
            <person name="Zhou J."/>
        </authorList>
    </citation>
    <scope>NUCLEOTIDE SEQUENCE [LARGE SCALE GENOMIC DNA]</scope>
    <source>
        <strain evidence="3 4">S3</strain>
    </source>
</reference>
<keyword evidence="1" id="KW-0175">Coiled coil</keyword>
<proteinExistence type="predicted"/>
<dbReference type="Proteomes" id="UP000474042">
    <property type="component" value="Unassembled WGS sequence"/>
</dbReference>
<feature type="compositionally biased region" description="Polar residues" evidence="2">
    <location>
        <begin position="128"/>
        <end position="138"/>
    </location>
</feature>
<evidence type="ECO:0000256" key="1">
    <source>
        <dbReference type="SAM" id="Coils"/>
    </source>
</evidence>
<organism evidence="3 4">
    <name type="scientific">Clostridium butyricum</name>
    <dbReference type="NCBI Taxonomy" id="1492"/>
    <lineage>
        <taxon>Bacteria</taxon>
        <taxon>Bacillati</taxon>
        <taxon>Bacillota</taxon>
        <taxon>Clostridia</taxon>
        <taxon>Eubacteriales</taxon>
        <taxon>Clostridiaceae</taxon>
        <taxon>Clostridium</taxon>
    </lineage>
</organism>
<gene>
    <name evidence="3" type="ORF">GND98_002225</name>
</gene>
<sequence length="199" mass="22569">MNYDEINEFLKKYSDSIFSENNTNDDNNKSSQKEDSKSNCNNNFNYGFFYTNENGYGCNDIPGGFQKINPMLFVVIGDILGDLMSGKLPFNVQNAVGNWIQLVGQAIETYSGQQQYFQSGPGRYYSPENLNVTNPLCPTSSSNQTTSTSNTNSNSQNETSSDNEKLIESLYCIIKDMKDELDDVKSRVKTIERQERQER</sequence>
<feature type="compositionally biased region" description="Low complexity" evidence="2">
    <location>
        <begin position="139"/>
        <end position="160"/>
    </location>
</feature>
<protein>
    <submittedName>
        <fullName evidence="3">Uncharacterized protein</fullName>
    </submittedName>
</protein>
<dbReference type="AlphaFoldDB" id="A0A6L9EJB5"/>
<evidence type="ECO:0000313" key="4">
    <source>
        <dbReference type="Proteomes" id="UP000474042"/>
    </source>
</evidence>
<comment type="caution">
    <text evidence="3">The sequence shown here is derived from an EMBL/GenBank/DDBJ whole genome shotgun (WGS) entry which is preliminary data.</text>
</comment>
<feature type="region of interest" description="Disordered" evidence="2">
    <location>
        <begin position="128"/>
        <end position="163"/>
    </location>
</feature>